<keyword evidence="3" id="KW-1185">Reference proteome</keyword>
<dbReference type="InterPro" id="IPR045999">
    <property type="entry name" value="DUF5955"/>
</dbReference>
<accession>A0ABU7P9U2</accession>
<evidence type="ECO:0000313" key="3">
    <source>
        <dbReference type="Proteomes" id="UP001344658"/>
    </source>
</evidence>
<reference evidence="2 3" key="1">
    <citation type="submission" date="2023-12" db="EMBL/GenBank/DDBJ databases">
        <title>Streptomyces sp. V4-01.</title>
        <authorList>
            <person name="Somphong A."/>
            <person name="Phongsopitanun W."/>
        </authorList>
    </citation>
    <scope>NUCLEOTIDE SEQUENCE [LARGE SCALE GENOMIC DNA]</scope>
    <source>
        <strain evidence="2 3">V4-01</strain>
    </source>
</reference>
<organism evidence="2 3">
    <name type="scientific">Actinacidiphila polyblastidii</name>
    <dbReference type="NCBI Taxonomy" id="3110430"/>
    <lineage>
        <taxon>Bacteria</taxon>
        <taxon>Bacillati</taxon>
        <taxon>Actinomycetota</taxon>
        <taxon>Actinomycetes</taxon>
        <taxon>Kitasatosporales</taxon>
        <taxon>Streptomycetaceae</taxon>
        <taxon>Actinacidiphila</taxon>
    </lineage>
</organism>
<proteinExistence type="predicted"/>
<evidence type="ECO:0000313" key="2">
    <source>
        <dbReference type="EMBL" id="MEE4542582.1"/>
    </source>
</evidence>
<sequence length="125" mass="11988">MSGGGWNIGIHQSGSGRIENSGPMAVGQGARASGGGGAPAGGLTPAQALDALAALLAAHGADLSDEERARARGELAEVTDQLAAPAPDPGRLSRAIGRLTTALSSVTALAAGAEALREAVAGALG</sequence>
<dbReference type="Pfam" id="PF19380">
    <property type="entry name" value="DUF5955"/>
    <property type="match status" value="1"/>
</dbReference>
<name>A0ABU7P9U2_9ACTN</name>
<comment type="caution">
    <text evidence="2">The sequence shown here is derived from an EMBL/GenBank/DDBJ whole genome shotgun (WGS) entry which is preliminary data.</text>
</comment>
<feature type="region of interest" description="Disordered" evidence="1">
    <location>
        <begin position="1"/>
        <end position="43"/>
    </location>
</feature>
<protein>
    <submittedName>
        <fullName evidence="2">DUF5955 family protein</fullName>
    </submittedName>
</protein>
<dbReference type="EMBL" id="JAZEWV010000007">
    <property type="protein sequence ID" value="MEE4542582.1"/>
    <property type="molecule type" value="Genomic_DNA"/>
</dbReference>
<evidence type="ECO:0000256" key="1">
    <source>
        <dbReference type="SAM" id="MobiDB-lite"/>
    </source>
</evidence>
<dbReference type="RefSeq" id="WP_330794514.1">
    <property type="nucleotide sequence ID" value="NZ_JAZEWV010000007.1"/>
</dbReference>
<gene>
    <name evidence="2" type="ORF">V2S66_11470</name>
</gene>
<dbReference type="Proteomes" id="UP001344658">
    <property type="component" value="Unassembled WGS sequence"/>
</dbReference>